<dbReference type="OrthoDB" id="2801457at2759"/>
<dbReference type="Gene3D" id="3.80.10.10">
    <property type="entry name" value="Ribonuclease Inhibitor"/>
    <property type="match status" value="1"/>
</dbReference>
<evidence type="ECO:0000313" key="2">
    <source>
        <dbReference type="Proteomes" id="UP000076871"/>
    </source>
</evidence>
<proteinExistence type="predicted"/>
<dbReference type="Proteomes" id="UP000076871">
    <property type="component" value="Unassembled WGS sequence"/>
</dbReference>
<dbReference type="SUPFAM" id="SSF52047">
    <property type="entry name" value="RNI-like"/>
    <property type="match status" value="1"/>
</dbReference>
<gene>
    <name evidence="1" type="ORF">LAESUDRAFT_722169</name>
</gene>
<dbReference type="InterPro" id="IPR032675">
    <property type="entry name" value="LRR_dom_sf"/>
</dbReference>
<protein>
    <submittedName>
        <fullName evidence="1">Uncharacterized protein</fullName>
    </submittedName>
</protein>
<reference evidence="1 2" key="1">
    <citation type="journal article" date="2016" name="Mol. Biol. Evol.">
        <title>Comparative Genomics of Early-Diverging Mushroom-Forming Fungi Provides Insights into the Origins of Lignocellulose Decay Capabilities.</title>
        <authorList>
            <person name="Nagy L.G."/>
            <person name="Riley R."/>
            <person name="Tritt A."/>
            <person name="Adam C."/>
            <person name="Daum C."/>
            <person name="Floudas D."/>
            <person name="Sun H."/>
            <person name="Yadav J.S."/>
            <person name="Pangilinan J."/>
            <person name="Larsson K.H."/>
            <person name="Matsuura K."/>
            <person name="Barry K."/>
            <person name="Labutti K."/>
            <person name="Kuo R."/>
            <person name="Ohm R.A."/>
            <person name="Bhattacharya S.S."/>
            <person name="Shirouzu T."/>
            <person name="Yoshinaga Y."/>
            <person name="Martin F.M."/>
            <person name="Grigoriev I.V."/>
            <person name="Hibbett D.S."/>
        </authorList>
    </citation>
    <scope>NUCLEOTIDE SEQUENCE [LARGE SCALE GENOMIC DNA]</scope>
    <source>
        <strain evidence="1 2">93-53</strain>
    </source>
</reference>
<dbReference type="RefSeq" id="XP_040767762.1">
    <property type="nucleotide sequence ID" value="XM_040908151.1"/>
</dbReference>
<dbReference type="Gene3D" id="1.20.1280.50">
    <property type="match status" value="1"/>
</dbReference>
<accession>A0A165G9G4</accession>
<sequence>MPPIARIPADLLHDIFDLVAHAEGAGRNHNLNGSINCIPVSHVCRDWRSLSLASPMLWSVLHLDVHSSVAMLREFLERSRDAPLFVKMQGPSSVWSSTEDIIRMARVLSDHSSRFKAFHVVSFLSDDMKSVLAPFTSPAPNLRQLSLSAASYTSNPAIFTGWMPMLREVLICSVSMPWVSYQNLVELELSDQVAPSLEDLLWSIRNSPSIEILCLDLRGALRVEDSGTVSQQQCINLQNLRKLALGSAQNPDDVLKILACLSFPVTTSVDLQLRYSEGATTQIDIRQCSPSIAEITSGIDKAFLQFVSSHTYRHITLGALDGLYTVKWEWDVDDGGDVAIDNVVLSTIDLPALQSLKLQTYGFYVREETWLNVLKLFPTIDMLEIDFRTVHHIVPATIFSVLAENGNDGKVVCPNLTHLIVSLVGDVDIHIWSNLVVSVLARQRLGARRLALLDVTFDGALPAALIPLNNIVGQVEVRKRQNPRVKTTRSLSAHSTR</sequence>
<evidence type="ECO:0000313" key="1">
    <source>
        <dbReference type="EMBL" id="KZT10022.1"/>
    </source>
</evidence>
<name>A0A165G9G4_9APHY</name>
<dbReference type="EMBL" id="KV427610">
    <property type="protein sequence ID" value="KZT10022.1"/>
    <property type="molecule type" value="Genomic_DNA"/>
</dbReference>
<organism evidence="1 2">
    <name type="scientific">Laetiporus sulphureus 93-53</name>
    <dbReference type="NCBI Taxonomy" id="1314785"/>
    <lineage>
        <taxon>Eukaryota</taxon>
        <taxon>Fungi</taxon>
        <taxon>Dikarya</taxon>
        <taxon>Basidiomycota</taxon>
        <taxon>Agaricomycotina</taxon>
        <taxon>Agaricomycetes</taxon>
        <taxon>Polyporales</taxon>
        <taxon>Laetiporus</taxon>
    </lineage>
</organism>
<dbReference type="InParanoid" id="A0A165G9G4"/>
<dbReference type="GeneID" id="63825180"/>
<dbReference type="AlphaFoldDB" id="A0A165G9G4"/>
<keyword evidence="2" id="KW-1185">Reference proteome</keyword>